<feature type="domain" description="FERM central" evidence="2">
    <location>
        <begin position="217"/>
        <end position="352"/>
    </location>
</feature>
<evidence type="ECO:0000313" key="4">
    <source>
        <dbReference type="Proteomes" id="UP000298663"/>
    </source>
</evidence>
<dbReference type="OrthoDB" id="2142533at2759"/>
<proteinExistence type="predicted"/>
<dbReference type="Gene3D" id="3.10.20.90">
    <property type="entry name" value="Phosphatidylinositol 3-kinase Catalytic Subunit, Chain A, domain 1"/>
    <property type="match status" value="1"/>
</dbReference>
<dbReference type="PANTHER" id="PTHR13283:SF10">
    <property type="entry name" value="FERM DOMAIN-CONTAINING PROTEIN 8"/>
    <property type="match status" value="1"/>
</dbReference>
<evidence type="ECO:0000256" key="1">
    <source>
        <dbReference type="SAM" id="MobiDB-lite"/>
    </source>
</evidence>
<dbReference type="EMBL" id="AZBU02000007">
    <property type="protein sequence ID" value="TKR69442.1"/>
    <property type="molecule type" value="Genomic_DNA"/>
</dbReference>
<protein>
    <recommendedName>
        <fullName evidence="2">FERM central domain-containing protein</fullName>
    </recommendedName>
</protein>
<keyword evidence="4" id="KW-1185">Reference proteome</keyword>
<feature type="region of interest" description="Disordered" evidence="1">
    <location>
        <begin position="66"/>
        <end position="95"/>
    </location>
</feature>
<reference evidence="3 4" key="1">
    <citation type="journal article" date="2015" name="Genome Biol.">
        <title>Comparative genomics of Steinernema reveals deeply conserved gene regulatory networks.</title>
        <authorList>
            <person name="Dillman A.R."/>
            <person name="Macchietto M."/>
            <person name="Porter C.F."/>
            <person name="Rogers A."/>
            <person name="Williams B."/>
            <person name="Antoshechkin I."/>
            <person name="Lee M.M."/>
            <person name="Goodwin Z."/>
            <person name="Lu X."/>
            <person name="Lewis E.E."/>
            <person name="Goodrich-Blair H."/>
            <person name="Stock S.P."/>
            <person name="Adams B.J."/>
            <person name="Sternberg P.W."/>
            <person name="Mortazavi A."/>
        </authorList>
    </citation>
    <scope>NUCLEOTIDE SEQUENCE [LARGE SCALE GENOMIC DNA]</scope>
    <source>
        <strain evidence="3 4">ALL</strain>
    </source>
</reference>
<feature type="compositionally biased region" description="Basic residues" evidence="1">
    <location>
        <begin position="506"/>
        <end position="526"/>
    </location>
</feature>
<organism evidence="3 4">
    <name type="scientific">Steinernema carpocapsae</name>
    <name type="common">Entomopathogenic nematode</name>
    <dbReference type="NCBI Taxonomy" id="34508"/>
    <lineage>
        <taxon>Eukaryota</taxon>
        <taxon>Metazoa</taxon>
        <taxon>Ecdysozoa</taxon>
        <taxon>Nematoda</taxon>
        <taxon>Chromadorea</taxon>
        <taxon>Rhabditida</taxon>
        <taxon>Tylenchina</taxon>
        <taxon>Panagrolaimomorpha</taxon>
        <taxon>Strongyloidoidea</taxon>
        <taxon>Steinernematidae</taxon>
        <taxon>Steinernema</taxon>
    </lineage>
</organism>
<evidence type="ECO:0000259" key="2">
    <source>
        <dbReference type="Pfam" id="PF00373"/>
    </source>
</evidence>
<feature type="region of interest" description="Disordered" evidence="1">
    <location>
        <begin position="505"/>
        <end position="555"/>
    </location>
</feature>
<reference evidence="3 4" key="2">
    <citation type="journal article" date="2019" name="G3 (Bethesda)">
        <title>Hybrid Assembly of the Genome of the Entomopathogenic Nematode Steinernema carpocapsae Identifies the X-Chromosome.</title>
        <authorList>
            <person name="Serra L."/>
            <person name="Macchietto M."/>
            <person name="Macias-Munoz A."/>
            <person name="McGill C.J."/>
            <person name="Rodriguez I.M."/>
            <person name="Rodriguez B."/>
            <person name="Murad R."/>
            <person name="Mortazavi A."/>
        </authorList>
    </citation>
    <scope>NUCLEOTIDE SEQUENCE [LARGE SCALE GENOMIC DNA]</scope>
    <source>
        <strain evidence="3 4">ALL</strain>
    </source>
</reference>
<sequence length="555" mass="63762">MRKLSKSRNVDLPRIDLSSEQKPGQEISVAHQVTVGATPEPQSTSPLGRAGVLGIGGISLDTPDTETVVKRSQTVPTGRSTRFGATPKSVKQSKSDPTKENFRIKVFFCDQTCEDFLIPGGRKIQVQSLLELVARRLSTDAETFMEACSLWLISQNLEVQLKPYHMPWDVYNKWGRLLERFTYTDPTLKQFETPRLVCKRSAGLSLAREREISKSYESIAHILYIDARDEYLNARYIIDSIDDAVDLAALHLAIHKDEDMYMSKDRKGNAKNEPALEWISKHVGSCCPEYRVTKMRSWYLFGFNVLSCIGMHHEVHEAFERWVKEKPRGNHFLKLQYLEILRKTPFYGAAYFDAQIELRSDRASWLLEPRRRFFTSNGDDALDVKVAINRQYITVLDMKNHEVILCQQISDCTWKHMMCVDEVTVASENPEANIPCLLLHFPAKEDLQKIVESKETDENSEVIVPTSCLLQLFTRESDMMVALLDSQHDKNVSDLIKMYEEEQSRLRRKRLEKRQKRDMSRRKPKKLPTEQNSPDSPSTEDGDDPDTGYSSEQVA</sequence>
<dbReference type="InterPro" id="IPR019748">
    <property type="entry name" value="FERM_central"/>
</dbReference>
<accession>A0A4U5MJK7</accession>
<dbReference type="PANTHER" id="PTHR13283">
    <property type="entry name" value="KREV INTERACTION TRAPPED 1-RELATED"/>
    <property type="match status" value="1"/>
</dbReference>
<gene>
    <name evidence="3" type="ORF">L596_021605</name>
</gene>
<dbReference type="AlphaFoldDB" id="A0A4U5MJK7"/>
<feature type="compositionally biased region" description="Polar residues" evidence="1">
    <location>
        <begin position="70"/>
        <end position="80"/>
    </location>
</feature>
<dbReference type="InterPro" id="IPR051594">
    <property type="entry name" value="KRIT1/FRMD8"/>
</dbReference>
<dbReference type="Pfam" id="PF00373">
    <property type="entry name" value="FERM_M"/>
    <property type="match status" value="1"/>
</dbReference>
<evidence type="ECO:0000313" key="3">
    <source>
        <dbReference type="EMBL" id="TKR69442.1"/>
    </source>
</evidence>
<feature type="region of interest" description="Disordered" evidence="1">
    <location>
        <begin position="1"/>
        <end position="29"/>
    </location>
</feature>
<name>A0A4U5MJK7_STECR</name>
<dbReference type="Gene3D" id="2.30.29.30">
    <property type="entry name" value="Pleckstrin-homology domain (PH domain)/Phosphotyrosine-binding domain (PTB)"/>
    <property type="match status" value="1"/>
</dbReference>
<dbReference type="GO" id="GO:0090090">
    <property type="term" value="P:negative regulation of canonical Wnt signaling pathway"/>
    <property type="evidence" value="ECO:0007669"/>
    <property type="project" value="TreeGrafter"/>
</dbReference>
<dbReference type="Proteomes" id="UP000298663">
    <property type="component" value="Unassembled WGS sequence"/>
</dbReference>
<dbReference type="GO" id="GO:0005886">
    <property type="term" value="C:plasma membrane"/>
    <property type="evidence" value="ECO:0007669"/>
    <property type="project" value="TreeGrafter"/>
</dbReference>
<comment type="caution">
    <text evidence="3">The sequence shown here is derived from an EMBL/GenBank/DDBJ whole genome shotgun (WGS) entry which is preliminary data.</text>
</comment>
<feature type="compositionally biased region" description="Basic and acidic residues" evidence="1">
    <location>
        <begin position="8"/>
        <end position="19"/>
    </location>
</feature>
<dbReference type="InterPro" id="IPR011993">
    <property type="entry name" value="PH-like_dom_sf"/>
</dbReference>